<organism evidence="1 2">
    <name type="scientific">Candidatus Avitreponema avistercoris</name>
    <dbReference type="NCBI Taxonomy" id="2840705"/>
    <lineage>
        <taxon>Bacteria</taxon>
        <taxon>Pseudomonadati</taxon>
        <taxon>Spirochaetota</taxon>
        <taxon>Spirochaetia</taxon>
        <taxon>Spirochaetales</taxon>
        <taxon>Candidatus Avitreponema</taxon>
    </lineage>
</organism>
<dbReference type="Gene3D" id="3.40.50.300">
    <property type="entry name" value="P-loop containing nucleotide triphosphate hydrolases"/>
    <property type="match status" value="1"/>
</dbReference>
<protein>
    <submittedName>
        <fullName evidence="1">ATP-binding protein</fullName>
    </submittedName>
</protein>
<comment type="caution">
    <text evidence="1">The sequence shown here is derived from an EMBL/GenBank/DDBJ whole genome shotgun (WGS) entry which is preliminary data.</text>
</comment>
<reference evidence="1" key="1">
    <citation type="submission" date="2020-10" db="EMBL/GenBank/DDBJ databases">
        <authorList>
            <person name="Gilroy R."/>
        </authorList>
    </citation>
    <scope>NUCLEOTIDE SEQUENCE</scope>
    <source>
        <strain evidence="1">B3-4054</strain>
    </source>
</reference>
<accession>A0A9D9EPX7</accession>
<dbReference type="SUPFAM" id="SSF52540">
    <property type="entry name" value="P-loop containing nucleoside triphosphate hydrolases"/>
    <property type="match status" value="1"/>
</dbReference>
<dbReference type="InterPro" id="IPR027417">
    <property type="entry name" value="P-loop_NTPase"/>
</dbReference>
<gene>
    <name evidence="1" type="ORF">IAA96_07530</name>
</gene>
<name>A0A9D9EPX7_9SPIR</name>
<dbReference type="EMBL" id="JADIMS010000141">
    <property type="protein sequence ID" value="MBO8450940.1"/>
    <property type="molecule type" value="Genomic_DNA"/>
</dbReference>
<dbReference type="GO" id="GO:0005524">
    <property type="term" value="F:ATP binding"/>
    <property type="evidence" value="ECO:0007669"/>
    <property type="project" value="UniProtKB-KW"/>
</dbReference>
<keyword evidence="1" id="KW-0067">ATP-binding</keyword>
<dbReference type="Proteomes" id="UP000823616">
    <property type="component" value="Unassembled WGS sequence"/>
</dbReference>
<dbReference type="AlphaFoldDB" id="A0A9D9EPX7"/>
<reference evidence="1" key="2">
    <citation type="journal article" date="2021" name="PeerJ">
        <title>Extensive microbial diversity within the chicken gut microbiome revealed by metagenomics and culture.</title>
        <authorList>
            <person name="Gilroy R."/>
            <person name="Ravi A."/>
            <person name="Getino M."/>
            <person name="Pursley I."/>
            <person name="Horton D.L."/>
            <person name="Alikhan N.F."/>
            <person name="Baker D."/>
            <person name="Gharbi K."/>
            <person name="Hall N."/>
            <person name="Watson M."/>
            <person name="Adriaenssens E.M."/>
            <person name="Foster-Nyarko E."/>
            <person name="Jarju S."/>
            <person name="Secka A."/>
            <person name="Antonio M."/>
            <person name="Oren A."/>
            <person name="Chaudhuri R.R."/>
            <person name="La Ragione R."/>
            <person name="Hildebrand F."/>
            <person name="Pallen M.J."/>
        </authorList>
    </citation>
    <scope>NUCLEOTIDE SEQUENCE</scope>
    <source>
        <strain evidence="1">B3-4054</strain>
    </source>
</reference>
<sequence length="169" mass="19410">MAEIVFLCGKVGSGKTYYAGQLAADKGFFPLSCDDLMLTLFDECIGQEMHNRMVARCMEFLRGLALRLLDRGVNVVLDYGFWTRNSRDDARQFFSSRGHTIRLVYVCPQYDTITENLRRRNLRLAASGEKGYRIDGEMRRRFDSLFEPPETEEDFLIAWSGLDPLSALD</sequence>
<evidence type="ECO:0000313" key="1">
    <source>
        <dbReference type="EMBL" id="MBO8450940.1"/>
    </source>
</evidence>
<dbReference type="Pfam" id="PF13671">
    <property type="entry name" value="AAA_33"/>
    <property type="match status" value="1"/>
</dbReference>
<proteinExistence type="predicted"/>
<keyword evidence="1" id="KW-0547">Nucleotide-binding</keyword>
<evidence type="ECO:0000313" key="2">
    <source>
        <dbReference type="Proteomes" id="UP000823616"/>
    </source>
</evidence>